<protein>
    <submittedName>
        <fullName evidence="1">Uncharacterized protein</fullName>
    </submittedName>
</protein>
<proteinExistence type="predicted"/>
<reference evidence="2" key="1">
    <citation type="submission" date="2017-09" db="EMBL/GenBank/DDBJ databases">
        <title>Metaegenomics of thermophilic ammonia-oxidizing enrichment culture.</title>
        <authorList>
            <person name="Kato S."/>
            <person name="Suzuki K."/>
        </authorList>
    </citation>
    <scope>NUCLEOTIDE SEQUENCE [LARGE SCALE GENOMIC DNA]</scope>
</reference>
<dbReference type="Proteomes" id="UP000236173">
    <property type="component" value="Unassembled WGS sequence"/>
</dbReference>
<dbReference type="AlphaFoldDB" id="A0A2H5X9N2"/>
<evidence type="ECO:0000313" key="1">
    <source>
        <dbReference type="EMBL" id="GBC97898.1"/>
    </source>
</evidence>
<dbReference type="EMBL" id="BEHT01000003">
    <property type="protein sequence ID" value="GBC97898.1"/>
    <property type="molecule type" value="Genomic_DNA"/>
</dbReference>
<evidence type="ECO:0000313" key="2">
    <source>
        <dbReference type="Proteomes" id="UP000236173"/>
    </source>
</evidence>
<comment type="caution">
    <text evidence="1">The sequence shown here is derived from an EMBL/GenBank/DDBJ whole genome shotgun (WGS) entry which is preliminary data.</text>
</comment>
<gene>
    <name evidence="1" type="ORF">HRbin17_00393</name>
</gene>
<accession>A0A2H5X9N2</accession>
<organism evidence="1 2">
    <name type="scientific">Candidatus Fervidibacter japonicus</name>
    <dbReference type="NCBI Taxonomy" id="2035412"/>
    <lineage>
        <taxon>Bacteria</taxon>
        <taxon>Candidatus Fervidibacterota</taxon>
        <taxon>Candidatus Fervidibacter</taxon>
    </lineage>
</organism>
<name>A0A2H5X9N2_9BACT</name>
<sequence length="278" mass="31843">MTRAEIIAEVEKRLGPLDEKAKRAIEMAIELMGQLPTAKPEPQWQGENPSFDQAAKLSPRERGRLLQALEQQNREWLERKLKELNARWLLVIDGEVVRYGTATTDYLTDEELLALCRERGKLPLLFMPLRPVEETTRWHPTIYDNDAYPTIGLRVLSDYATCDLIADFDTGASEVYLDANALERQGIIRVVDTDPIYEGSHLGQPFEYVVKFVRLALLDVDGKPHETKMLTVCIFDWHQSPFVSINPNCKALVGRDLCLSLQPKITLDFSRHETTVHW</sequence>